<dbReference type="InterPro" id="IPR017871">
    <property type="entry name" value="ABC_transporter-like_CS"/>
</dbReference>
<protein>
    <submittedName>
        <fullName evidence="5">Molybdenum ABC transporter ATP-binding protein</fullName>
    </submittedName>
</protein>
<keyword evidence="6" id="KW-1185">Reference proteome</keyword>
<dbReference type="RefSeq" id="WP_104119830.1">
    <property type="nucleotide sequence ID" value="NZ_PRKW01000001.1"/>
</dbReference>
<dbReference type="SUPFAM" id="SSF52540">
    <property type="entry name" value="P-loop containing nucleoside triphosphate hydrolases"/>
    <property type="match status" value="1"/>
</dbReference>
<keyword evidence="1" id="KW-0813">Transport</keyword>
<dbReference type="EMBL" id="PRKW01000001">
    <property type="protein sequence ID" value="PPB50559.1"/>
    <property type="molecule type" value="Genomic_DNA"/>
</dbReference>
<dbReference type="PROSITE" id="PS50893">
    <property type="entry name" value="ABC_TRANSPORTER_2"/>
    <property type="match status" value="1"/>
</dbReference>
<dbReference type="PROSITE" id="PS00211">
    <property type="entry name" value="ABC_TRANSPORTER_1"/>
    <property type="match status" value="1"/>
</dbReference>
<accession>A0A2S5J160</accession>
<evidence type="ECO:0000313" key="6">
    <source>
        <dbReference type="Proteomes" id="UP000239297"/>
    </source>
</evidence>
<dbReference type="SUPFAM" id="SSF50331">
    <property type="entry name" value="MOP-like"/>
    <property type="match status" value="1"/>
</dbReference>
<feature type="domain" description="ABC transporter" evidence="4">
    <location>
        <begin position="1"/>
        <end position="234"/>
    </location>
</feature>
<dbReference type="PANTHER" id="PTHR42781:SF4">
    <property type="entry name" value="SPERMIDINE_PUTRESCINE IMPORT ATP-BINDING PROTEIN POTA"/>
    <property type="match status" value="1"/>
</dbReference>
<keyword evidence="3 5" id="KW-0067">ATP-binding</keyword>
<dbReference type="InterPro" id="IPR008995">
    <property type="entry name" value="Mo/tungstate-bd_C_term_dom"/>
</dbReference>
<dbReference type="Proteomes" id="UP000239297">
    <property type="component" value="Unassembled WGS sequence"/>
</dbReference>
<dbReference type="InterPro" id="IPR027417">
    <property type="entry name" value="P-loop_NTPase"/>
</dbReference>
<dbReference type="AlphaFoldDB" id="A0A2S5J160"/>
<evidence type="ECO:0000256" key="2">
    <source>
        <dbReference type="ARBA" id="ARBA00022741"/>
    </source>
</evidence>
<evidence type="ECO:0000313" key="5">
    <source>
        <dbReference type="EMBL" id="PPB50559.1"/>
    </source>
</evidence>
<dbReference type="InterPro" id="IPR003593">
    <property type="entry name" value="AAA+_ATPase"/>
</dbReference>
<dbReference type="InterPro" id="IPR050093">
    <property type="entry name" value="ABC_SmlMolc_Importer"/>
</dbReference>
<comment type="caution">
    <text evidence="5">The sequence shown here is derived from an EMBL/GenBank/DDBJ whole genome shotgun (WGS) entry which is preliminary data.</text>
</comment>
<gene>
    <name evidence="5" type="ORF">C4K88_01290</name>
</gene>
<dbReference type="GO" id="GO:0016887">
    <property type="term" value="F:ATP hydrolysis activity"/>
    <property type="evidence" value="ECO:0007669"/>
    <property type="project" value="InterPro"/>
</dbReference>
<dbReference type="PANTHER" id="PTHR42781">
    <property type="entry name" value="SPERMIDINE/PUTRESCINE IMPORT ATP-BINDING PROTEIN POTA"/>
    <property type="match status" value="1"/>
</dbReference>
<dbReference type="OrthoDB" id="9112331at2"/>
<evidence type="ECO:0000256" key="3">
    <source>
        <dbReference type="ARBA" id="ARBA00022840"/>
    </source>
</evidence>
<keyword evidence="2" id="KW-0547">Nucleotide-binding</keyword>
<name>A0A2S5J160_9MICC</name>
<dbReference type="Pfam" id="PF00005">
    <property type="entry name" value="ABC_tran"/>
    <property type="match status" value="1"/>
</dbReference>
<dbReference type="InterPro" id="IPR003439">
    <property type="entry name" value="ABC_transporter-like_ATP-bd"/>
</dbReference>
<organism evidence="5 6">
    <name type="scientific">Arthrobacter pityocampae</name>
    <dbReference type="NCBI Taxonomy" id="547334"/>
    <lineage>
        <taxon>Bacteria</taxon>
        <taxon>Bacillati</taxon>
        <taxon>Actinomycetota</taxon>
        <taxon>Actinomycetes</taxon>
        <taxon>Micrococcales</taxon>
        <taxon>Micrococcaceae</taxon>
        <taxon>Arthrobacter</taxon>
    </lineage>
</organism>
<evidence type="ECO:0000259" key="4">
    <source>
        <dbReference type="PROSITE" id="PS50893"/>
    </source>
</evidence>
<dbReference type="Gene3D" id="3.40.50.300">
    <property type="entry name" value="P-loop containing nucleotide triphosphate hydrolases"/>
    <property type="match status" value="1"/>
</dbReference>
<reference evidence="5 6" key="1">
    <citation type="journal article" date="2014" name="Int. J. Syst. Evol. Microbiol.">
        <title>Arthrobacter pityocampae sp. nov., isolated from Thaumetopoea pityocampa (Lep., Thaumetopoeidae).</title>
        <authorList>
            <person name="Ince I.A."/>
            <person name="Demirbag Z."/>
            <person name="Kati H."/>
        </authorList>
    </citation>
    <scope>NUCLEOTIDE SEQUENCE [LARGE SCALE GENOMIC DNA]</scope>
    <source>
        <strain evidence="5 6">Tp2</strain>
    </source>
</reference>
<sequence>MSLTFTATLADRGFDVAFDLAPGETLAVLGPNGAGKSTLLGLLAGLLAPTAGRAELDGTVLFDVGPDRRTLTEPRHRGVSLLAQEALLFPHLTALENVAFGPRSRGVDRGTARATALSWLDRVGAADLAGRRPGHLSGGQAQRVAVARALAADPSLLLLDEPLSALDVTVAPALRTLLRDVLVDRSAIIVTHDPLDAFLLADRVLILDGGTVVESGATASVLTRPVTAFGAHLAGLNLVPGVRTADGFASADGWTVPLTDTAPEDMSLAHSAPENSSLAHSAPEGASLALAVRPGLVTVSRSDTTTQGTACRAAEVDDVEHRGDLVRLHAGGLAADVAPSDVVALGIVPGSRLFLAFRHEDASIYPL</sequence>
<dbReference type="SMART" id="SM00382">
    <property type="entry name" value="AAA"/>
    <property type="match status" value="1"/>
</dbReference>
<dbReference type="GO" id="GO:0005524">
    <property type="term" value="F:ATP binding"/>
    <property type="evidence" value="ECO:0007669"/>
    <property type="project" value="UniProtKB-KW"/>
</dbReference>
<evidence type="ECO:0000256" key="1">
    <source>
        <dbReference type="ARBA" id="ARBA00022448"/>
    </source>
</evidence>
<proteinExistence type="predicted"/>